<dbReference type="GO" id="GO:0008270">
    <property type="term" value="F:zinc ion binding"/>
    <property type="evidence" value="ECO:0007669"/>
    <property type="project" value="UniProtKB-KW"/>
</dbReference>
<evidence type="ECO:0000256" key="1">
    <source>
        <dbReference type="PROSITE-ProRule" id="PRU00047"/>
    </source>
</evidence>
<keyword evidence="4" id="KW-1185">Reference proteome</keyword>
<dbReference type="AlphaFoldDB" id="A0A843U372"/>
<dbReference type="GO" id="GO:0003676">
    <property type="term" value="F:nucleic acid binding"/>
    <property type="evidence" value="ECO:0007669"/>
    <property type="project" value="InterPro"/>
</dbReference>
<dbReference type="EMBL" id="NMUH01000281">
    <property type="protein sequence ID" value="MQL76114.1"/>
    <property type="molecule type" value="Genomic_DNA"/>
</dbReference>
<dbReference type="Proteomes" id="UP000652761">
    <property type="component" value="Unassembled WGS sequence"/>
</dbReference>
<feature type="domain" description="CCHC-type" evidence="2">
    <location>
        <begin position="161"/>
        <end position="176"/>
    </location>
</feature>
<evidence type="ECO:0000313" key="4">
    <source>
        <dbReference type="Proteomes" id="UP000652761"/>
    </source>
</evidence>
<dbReference type="SMART" id="SM00343">
    <property type="entry name" value="ZnF_C2HC"/>
    <property type="match status" value="1"/>
</dbReference>
<keyword evidence="1" id="KW-0479">Metal-binding</keyword>
<organism evidence="3 4">
    <name type="scientific">Colocasia esculenta</name>
    <name type="common">Wild taro</name>
    <name type="synonym">Arum esculentum</name>
    <dbReference type="NCBI Taxonomy" id="4460"/>
    <lineage>
        <taxon>Eukaryota</taxon>
        <taxon>Viridiplantae</taxon>
        <taxon>Streptophyta</taxon>
        <taxon>Embryophyta</taxon>
        <taxon>Tracheophyta</taxon>
        <taxon>Spermatophyta</taxon>
        <taxon>Magnoliopsida</taxon>
        <taxon>Liliopsida</taxon>
        <taxon>Araceae</taxon>
        <taxon>Aroideae</taxon>
        <taxon>Colocasieae</taxon>
        <taxon>Colocasia</taxon>
    </lineage>
</organism>
<sequence>MSKGMRRGVNSRLQHPRVPRYFLHHHLWTMACSCKAWSRRCRPSHRLMLHCKLNCRHRLKLQLQFPRIKAMVALSTAWRQESEMDQYIEKKRAAQKRLVPPFQRQDRKKAVVYQQPQHSIAAPSQQAVVPQTPNFRPNDKKACPHCGRTHDGSECWKLAGKCLKCGSTEHQIKDCPTLQQFAQRGAPALVAAAAAEPVTRKPGRPRAQARAYALACTQARSHKELSSSSRLEDGKKVSSIISCPEENATVERDATKRRGWQCRRVLSIIATGNPAATPGPLPFSFPFLE</sequence>
<evidence type="ECO:0000259" key="2">
    <source>
        <dbReference type="PROSITE" id="PS50158"/>
    </source>
</evidence>
<protein>
    <recommendedName>
        <fullName evidence="2">CCHC-type domain-containing protein</fullName>
    </recommendedName>
</protein>
<dbReference type="PROSITE" id="PS51257">
    <property type="entry name" value="PROKAR_LIPOPROTEIN"/>
    <property type="match status" value="1"/>
</dbReference>
<reference evidence="3" key="1">
    <citation type="submission" date="2017-07" db="EMBL/GenBank/DDBJ databases">
        <title>Taro Niue Genome Assembly and Annotation.</title>
        <authorList>
            <person name="Atibalentja N."/>
            <person name="Keating K."/>
            <person name="Fields C.J."/>
        </authorList>
    </citation>
    <scope>NUCLEOTIDE SEQUENCE</scope>
    <source>
        <strain evidence="3">Niue_2</strain>
        <tissue evidence="3">Leaf</tissue>
    </source>
</reference>
<comment type="caution">
    <text evidence="3">The sequence shown here is derived from an EMBL/GenBank/DDBJ whole genome shotgun (WGS) entry which is preliminary data.</text>
</comment>
<dbReference type="PROSITE" id="PS50158">
    <property type="entry name" value="ZF_CCHC"/>
    <property type="match status" value="1"/>
</dbReference>
<gene>
    <name evidence="3" type="ORF">Taro_008501</name>
</gene>
<keyword evidence="1" id="KW-0863">Zinc-finger</keyword>
<accession>A0A843U372</accession>
<dbReference type="InterPro" id="IPR001878">
    <property type="entry name" value="Znf_CCHC"/>
</dbReference>
<dbReference type="OrthoDB" id="786614at2759"/>
<keyword evidence="1" id="KW-0862">Zinc</keyword>
<proteinExistence type="predicted"/>
<evidence type="ECO:0000313" key="3">
    <source>
        <dbReference type="EMBL" id="MQL76114.1"/>
    </source>
</evidence>
<name>A0A843U372_COLES</name>